<evidence type="ECO:0000313" key="2">
    <source>
        <dbReference type="EMBL" id="ALH23752.1"/>
    </source>
</evidence>
<protein>
    <submittedName>
        <fullName evidence="2">Uncharacterized protein</fullName>
    </submittedName>
</protein>
<evidence type="ECO:0000313" key="3">
    <source>
        <dbReference type="Proteomes" id="UP000204009"/>
    </source>
</evidence>
<feature type="compositionally biased region" description="Polar residues" evidence="1">
    <location>
        <begin position="83"/>
        <end position="93"/>
    </location>
</feature>
<organismHost>
    <name type="scientific">Pseudomonas aeruginosa</name>
    <dbReference type="NCBI Taxonomy" id="287"/>
</organismHost>
<feature type="region of interest" description="Disordered" evidence="1">
    <location>
        <begin position="8"/>
        <end position="27"/>
    </location>
</feature>
<reference evidence="2 3" key="1">
    <citation type="journal article" date="2012" name="Appl. Environ. Microbiol.">
        <title>High Diversity and Novel Species of Pseudomonas aeruginosa Bacteriophages.</title>
        <authorList>
            <person name="Sepulveda-Robles O."/>
            <person name="Kameyama L."/>
            <person name="Guarneros G."/>
        </authorList>
    </citation>
    <scope>NUCLEOTIDE SEQUENCE [LARGE SCALE GENOMIC DNA]</scope>
</reference>
<accession>A0A0S0MVK8</accession>
<dbReference type="Proteomes" id="UP000204009">
    <property type="component" value="Segment"/>
</dbReference>
<evidence type="ECO:0000256" key="1">
    <source>
        <dbReference type="SAM" id="MobiDB-lite"/>
    </source>
</evidence>
<dbReference type="GeneID" id="26623556"/>
<feature type="compositionally biased region" description="Basic and acidic residues" evidence="1">
    <location>
        <begin position="115"/>
        <end position="126"/>
    </location>
</feature>
<keyword evidence="3" id="KW-1185">Reference proteome</keyword>
<organism evidence="2 3">
    <name type="scientific">Pseudomonas phage PaMx11</name>
    <dbReference type="NCBI Taxonomy" id="1175657"/>
    <lineage>
        <taxon>Viruses</taxon>
        <taxon>Duplodnaviria</taxon>
        <taxon>Heunggongvirae</taxon>
        <taxon>Uroviricota</taxon>
        <taxon>Caudoviricetes</taxon>
        <taxon>Mesyanzhinovviridae</taxon>
        <taxon>Bradleyvirinae</taxon>
        <taxon>Abidjanvirus</taxon>
        <taxon>Abidjanvirus PaMx11</taxon>
        <taxon>Pseudomonas virus PaMx11</taxon>
    </lineage>
</organism>
<dbReference type="KEGG" id="vg:26623556"/>
<proteinExistence type="predicted"/>
<sequence length="304" mass="33016">MSLVHFEVATTSSTTRTRPTSSGCSPAKTLRRWMTTSAASTALARWFSTTLSVRRCAWAESAPVATAAAPGSSTRTSRVRSTPQPLTSHSGGSYDQVLRRRLARGAHPAPAEGAGRGEGDSPDHVLRQRRGAGGHDPGSLGGAAVRSHLQGHALVRGPLPPHRGRGGSSLGGPDPRALRCPESAEAPRLQAPRDAQARRQLERAGELPAPGRHDSGLRTTRERNMITSRWVAVQVEVPDGASHFTGNLLDEADFYKCKDVAGFPQWFWWAAARGEWMLHGDTPPYWAQPIPFLEERHEPDRQDR</sequence>
<dbReference type="RefSeq" id="YP_009196331.1">
    <property type="nucleotide sequence ID" value="NC_028770.1"/>
</dbReference>
<feature type="compositionally biased region" description="Low complexity" evidence="1">
    <location>
        <begin position="62"/>
        <end position="82"/>
    </location>
</feature>
<feature type="compositionally biased region" description="Basic and acidic residues" evidence="1">
    <location>
        <begin position="195"/>
        <end position="217"/>
    </location>
</feature>
<name>A0A0S0MVK8_BPPAM</name>
<feature type="region of interest" description="Disordered" evidence="1">
    <location>
        <begin position="62"/>
        <end position="217"/>
    </location>
</feature>
<feature type="compositionally biased region" description="Low complexity" evidence="1">
    <location>
        <begin position="10"/>
        <end position="22"/>
    </location>
</feature>
<dbReference type="EMBL" id="JQ067087">
    <property type="protein sequence ID" value="ALH23752.1"/>
    <property type="molecule type" value="Genomic_DNA"/>
</dbReference>
<gene>
    <name evidence="2" type="ORF">PaMx11_78</name>
</gene>